<evidence type="ECO:0000313" key="2">
    <source>
        <dbReference type="EMBL" id="CRG88196.1"/>
    </source>
</evidence>
<dbReference type="Proteomes" id="UP000054383">
    <property type="component" value="Unassembled WGS sequence"/>
</dbReference>
<evidence type="ECO:0000256" key="1">
    <source>
        <dbReference type="SAM" id="MobiDB-lite"/>
    </source>
</evidence>
<proteinExistence type="predicted"/>
<evidence type="ECO:0000313" key="3">
    <source>
        <dbReference type="Proteomes" id="UP000054383"/>
    </source>
</evidence>
<accession>A0A0U1LZ84</accession>
<sequence>MGEETKSKSKNKSKSKMKTRMEEEDPNICQGRHAPRHALLPLGIPVAQGVDESEIEKPPLLRLSVLLLLLLLPLSPPYSTPIPRALPIITTWNSGRAWASHEPRHIVVAPISSAGQAFHAGGRCKERTKALRRRVDLSELNPFAVYLDWLLALARESVTLVDA</sequence>
<feature type="compositionally biased region" description="Basic residues" evidence="1">
    <location>
        <begin position="8"/>
        <end position="18"/>
    </location>
</feature>
<protein>
    <submittedName>
        <fullName evidence="2">Uncharacterized protein</fullName>
    </submittedName>
</protein>
<name>A0A0U1LZ84_TALIS</name>
<feature type="region of interest" description="Disordered" evidence="1">
    <location>
        <begin position="1"/>
        <end position="28"/>
    </location>
</feature>
<organism evidence="2 3">
    <name type="scientific">Talaromyces islandicus</name>
    <name type="common">Penicillium islandicum</name>
    <dbReference type="NCBI Taxonomy" id="28573"/>
    <lineage>
        <taxon>Eukaryota</taxon>
        <taxon>Fungi</taxon>
        <taxon>Dikarya</taxon>
        <taxon>Ascomycota</taxon>
        <taxon>Pezizomycotina</taxon>
        <taxon>Eurotiomycetes</taxon>
        <taxon>Eurotiomycetidae</taxon>
        <taxon>Eurotiales</taxon>
        <taxon>Trichocomaceae</taxon>
        <taxon>Talaromyces</taxon>
        <taxon>Talaromyces sect. Islandici</taxon>
    </lineage>
</organism>
<gene>
    <name evidence="2" type="ORF">PISL3812_05223</name>
</gene>
<reference evidence="2 3" key="1">
    <citation type="submission" date="2015-04" db="EMBL/GenBank/DDBJ databases">
        <authorList>
            <person name="Syromyatnikov M.Y."/>
            <person name="Popov V.N."/>
        </authorList>
    </citation>
    <scope>NUCLEOTIDE SEQUENCE [LARGE SCALE GENOMIC DNA]</scope>
    <source>
        <strain evidence="2">WF-38-12</strain>
    </source>
</reference>
<keyword evidence="3" id="KW-1185">Reference proteome</keyword>
<dbReference type="AlphaFoldDB" id="A0A0U1LZ84"/>
<dbReference type="EMBL" id="CVMT01000004">
    <property type="protein sequence ID" value="CRG88196.1"/>
    <property type="molecule type" value="Genomic_DNA"/>
</dbReference>